<name>A0A3M7T5X7_BRAPC</name>
<evidence type="ECO:0000313" key="2">
    <source>
        <dbReference type="Proteomes" id="UP000276133"/>
    </source>
</evidence>
<organism evidence="1 2">
    <name type="scientific">Brachionus plicatilis</name>
    <name type="common">Marine rotifer</name>
    <name type="synonym">Brachionus muelleri</name>
    <dbReference type="NCBI Taxonomy" id="10195"/>
    <lineage>
        <taxon>Eukaryota</taxon>
        <taxon>Metazoa</taxon>
        <taxon>Spiralia</taxon>
        <taxon>Gnathifera</taxon>
        <taxon>Rotifera</taxon>
        <taxon>Eurotatoria</taxon>
        <taxon>Monogononta</taxon>
        <taxon>Pseudotrocha</taxon>
        <taxon>Ploima</taxon>
        <taxon>Brachionidae</taxon>
        <taxon>Brachionus</taxon>
    </lineage>
</organism>
<protein>
    <submittedName>
        <fullName evidence="1">Uncharacterized protein</fullName>
    </submittedName>
</protein>
<dbReference type="EMBL" id="REGN01000239">
    <property type="protein sequence ID" value="RNA43319.1"/>
    <property type="molecule type" value="Genomic_DNA"/>
</dbReference>
<proteinExistence type="predicted"/>
<reference evidence="1 2" key="1">
    <citation type="journal article" date="2018" name="Sci. Rep.">
        <title>Genomic signatures of local adaptation to the degree of environmental predictability in rotifers.</title>
        <authorList>
            <person name="Franch-Gras L."/>
            <person name="Hahn C."/>
            <person name="Garcia-Roger E.M."/>
            <person name="Carmona M.J."/>
            <person name="Serra M."/>
            <person name="Gomez A."/>
        </authorList>
    </citation>
    <scope>NUCLEOTIDE SEQUENCE [LARGE SCALE GENOMIC DNA]</scope>
    <source>
        <strain evidence="1">HYR1</strain>
    </source>
</reference>
<dbReference type="AlphaFoldDB" id="A0A3M7T5X7"/>
<comment type="caution">
    <text evidence="1">The sequence shown here is derived from an EMBL/GenBank/DDBJ whole genome shotgun (WGS) entry which is preliminary data.</text>
</comment>
<evidence type="ECO:0000313" key="1">
    <source>
        <dbReference type="EMBL" id="RNA43319.1"/>
    </source>
</evidence>
<keyword evidence="2" id="KW-1185">Reference proteome</keyword>
<dbReference type="Proteomes" id="UP000276133">
    <property type="component" value="Unassembled WGS sequence"/>
</dbReference>
<sequence>MRKKNYYFHPNILNCFSYKFQKFNSKKSHFLVYNFFVKFKSDTNFISNLDYGNESTKKSNPAWHDETKQIPGGKKLNKKSSQLQQKSATSIHMFSGISKPLIKMNSKLKFRSKSSTQLVDEACGPSVTNLADSLQNPEKDQLECIESKEESESDKGECRRKTSVLHGFYANNYQLYHNLNSHSRNQKRYSSSANDAYSNLNQNSNVKSIATNLSFRDIVEKAFWLIGIKYFLLIKT</sequence>
<gene>
    <name evidence="1" type="ORF">BpHYR1_009610</name>
</gene>
<accession>A0A3M7T5X7</accession>